<dbReference type="SUPFAM" id="SSF48179">
    <property type="entry name" value="6-phosphogluconate dehydrogenase C-terminal domain-like"/>
    <property type="match status" value="1"/>
</dbReference>
<evidence type="ECO:0000256" key="3">
    <source>
        <dbReference type="ARBA" id="ARBA00012954"/>
    </source>
</evidence>
<dbReference type="PANTHER" id="PTHR43750">
    <property type="entry name" value="UDP-GLUCOSE 6-DEHYDROGENASE TUAD"/>
    <property type="match status" value="1"/>
</dbReference>
<evidence type="ECO:0000256" key="1">
    <source>
        <dbReference type="ARBA" id="ARBA00004701"/>
    </source>
</evidence>
<dbReference type="InterPro" id="IPR028357">
    <property type="entry name" value="UDPglc_DH_bac"/>
</dbReference>
<comment type="similarity">
    <text evidence="2 7">Belongs to the UDP-glucose/GDP-mannose dehydrogenase family.</text>
</comment>
<dbReference type="EC" id="1.1.1.22" evidence="3 7"/>
<comment type="pathway">
    <text evidence="1">Nucleotide-sugar biosynthesis; UDP-alpha-D-glucuronate biosynthesis; UDP-alpha-D-glucuronate from UDP-alpha-D-glucose: step 1/1.</text>
</comment>
<dbReference type="Proteomes" id="UP001464923">
    <property type="component" value="Unassembled WGS sequence"/>
</dbReference>
<proteinExistence type="inferred from homology"/>
<feature type="domain" description="UDP-glucose/GDP-mannose dehydrogenase C-terminal" evidence="8">
    <location>
        <begin position="317"/>
        <end position="425"/>
    </location>
</feature>
<evidence type="ECO:0000313" key="9">
    <source>
        <dbReference type="EMBL" id="MEQ3540654.1"/>
    </source>
</evidence>
<dbReference type="PIRSF" id="PIRSF500134">
    <property type="entry name" value="UDPglc_DH_bac"/>
    <property type="match status" value="1"/>
</dbReference>
<dbReference type="EMBL" id="JBEDNP010000010">
    <property type="protein sequence ID" value="MEQ3540654.1"/>
    <property type="molecule type" value="Genomic_DNA"/>
</dbReference>
<evidence type="ECO:0000256" key="6">
    <source>
        <dbReference type="ARBA" id="ARBA00047473"/>
    </source>
</evidence>
<dbReference type="InterPro" id="IPR014027">
    <property type="entry name" value="UDP-Glc/GDP-Man_DH_C"/>
</dbReference>
<keyword evidence="4 7" id="KW-0560">Oxidoreductase</keyword>
<keyword evidence="5 7" id="KW-0520">NAD</keyword>
<accession>A0ABV1JXF9</accession>
<organism evidence="9 10">
    <name type="scientific">Pseudonocardia tropica</name>
    <dbReference type="NCBI Taxonomy" id="681289"/>
    <lineage>
        <taxon>Bacteria</taxon>
        <taxon>Bacillati</taxon>
        <taxon>Actinomycetota</taxon>
        <taxon>Actinomycetes</taxon>
        <taxon>Pseudonocardiales</taxon>
        <taxon>Pseudonocardiaceae</taxon>
        <taxon>Pseudonocardia</taxon>
    </lineage>
</organism>
<name>A0ABV1JXF9_9PSEU</name>
<evidence type="ECO:0000259" key="8">
    <source>
        <dbReference type="SMART" id="SM00984"/>
    </source>
</evidence>
<dbReference type="Pfam" id="PF03721">
    <property type="entry name" value="UDPG_MGDP_dh_N"/>
    <property type="match status" value="1"/>
</dbReference>
<comment type="catalytic activity">
    <reaction evidence="6 7">
        <text>UDP-alpha-D-glucose + 2 NAD(+) + H2O = UDP-alpha-D-glucuronate + 2 NADH + 3 H(+)</text>
        <dbReference type="Rhea" id="RHEA:23596"/>
        <dbReference type="ChEBI" id="CHEBI:15377"/>
        <dbReference type="ChEBI" id="CHEBI:15378"/>
        <dbReference type="ChEBI" id="CHEBI:57540"/>
        <dbReference type="ChEBI" id="CHEBI:57945"/>
        <dbReference type="ChEBI" id="CHEBI:58052"/>
        <dbReference type="ChEBI" id="CHEBI:58885"/>
        <dbReference type="EC" id="1.1.1.22"/>
    </reaction>
</comment>
<dbReference type="Pfam" id="PF00984">
    <property type="entry name" value="UDPG_MGDP_dh"/>
    <property type="match status" value="1"/>
</dbReference>
<dbReference type="SUPFAM" id="SSF52413">
    <property type="entry name" value="UDP-glucose/GDP-mannose dehydrogenase C-terminal domain"/>
    <property type="match status" value="1"/>
</dbReference>
<evidence type="ECO:0000256" key="7">
    <source>
        <dbReference type="PIRNR" id="PIRNR000124"/>
    </source>
</evidence>
<dbReference type="NCBIfam" id="TIGR03026">
    <property type="entry name" value="NDP-sugDHase"/>
    <property type="match status" value="1"/>
</dbReference>
<dbReference type="InterPro" id="IPR001732">
    <property type="entry name" value="UDP-Glc/GDP-Man_DH_N"/>
</dbReference>
<dbReference type="Gene3D" id="3.40.50.720">
    <property type="entry name" value="NAD(P)-binding Rossmann-like Domain"/>
    <property type="match status" value="2"/>
</dbReference>
<dbReference type="InterPro" id="IPR008927">
    <property type="entry name" value="6-PGluconate_DH-like_C_sf"/>
</dbReference>
<dbReference type="InterPro" id="IPR036220">
    <property type="entry name" value="UDP-Glc/GDP-Man_DH_C_sf"/>
</dbReference>
<dbReference type="InterPro" id="IPR014026">
    <property type="entry name" value="UDP-Glc/GDP-Man_DH_dimer"/>
</dbReference>
<evidence type="ECO:0000256" key="2">
    <source>
        <dbReference type="ARBA" id="ARBA00006601"/>
    </source>
</evidence>
<evidence type="ECO:0000313" key="10">
    <source>
        <dbReference type="Proteomes" id="UP001464923"/>
    </source>
</evidence>
<evidence type="ECO:0000256" key="4">
    <source>
        <dbReference type="ARBA" id="ARBA00023002"/>
    </source>
</evidence>
<dbReference type="Pfam" id="PF03720">
    <property type="entry name" value="UDPG_MGDP_dh_C"/>
    <property type="match status" value="1"/>
</dbReference>
<dbReference type="Gene3D" id="1.20.5.170">
    <property type="match status" value="1"/>
</dbReference>
<protein>
    <recommendedName>
        <fullName evidence="3 7">UDP-glucose 6-dehydrogenase</fullName>
        <ecNumber evidence="3 7">1.1.1.22</ecNumber>
    </recommendedName>
</protein>
<dbReference type="InterPro" id="IPR036291">
    <property type="entry name" value="NAD(P)-bd_dom_sf"/>
</dbReference>
<comment type="caution">
    <text evidence="9">The sequence shown here is derived from an EMBL/GenBank/DDBJ whole genome shotgun (WGS) entry which is preliminary data.</text>
</comment>
<sequence length="437" mass="46659">MDIAVLGLGYVGCVSAACFAKRGHRVTGVDTQTAKVEMINGGRATIVEEGIGELVADVVGSGRLRATTSLADAVEQATVFIVCVGTPSAANGSLSTVALERVSEQLGELIRDKDERVTVVFRSTMLPGTCAGLLIPILEKTSGKSAGVDFGVAVNPEFLREGSSIQDFENPPKTVIGEYDPASGEPLLELYEGLPAEVFRVSIPTAEMTKYVDNSFHALKVGFANEIGAVCRALDVDTDAVTEVFLSDTRLNISRAYLRPGFAFGGSCLPKDLRGIVYAAQRADVTVPLLSSVLPSNEHHLKRAVDEVLRIGVRQVGLLGLAFKSGTDDLRESPLVELAERLIGKGYDLSIYDRDVVLSQLLGTNREFVEARVPHIGKLLAESADEIVADRRVILLGTGEESVVNALQKAGPDTRIIDVIGLRDERIAGRPGYVSLV</sequence>
<gene>
    <name evidence="9" type="ORF">WHI96_17720</name>
</gene>
<evidence type="ECO:0000256" key="5">
    <source>
        <dbReference type="ARBA" id="ARBA00023027"/>
    </source>
</evidence>
<dbReference type="PANTHER" id="PTHR43750:SF1">
    <property type="entry name" value="GDP-MANNOSE 6-DEHYDROGENASE"/>
    <property type="match status" value="1"/>
</dbReference>
<dbReference type="SUPFAM" id="SSF51735">
    <property type="entry name" value="NAD(P)-binding Rossmann-fold domains"/>
    <property type="match status" value="1"/>
</dbReference>
<reference evidence="9 10" key="1">
    <citation type="submission" date="2024-03" db="EMBL/GenBank/DDBJ databases">
        <title>Draft genome sequence of Pseudonocardia tropica JCM 19149.</title>
        <authorList>
            <person name="Butdee W."/>
            <person name="Duangmal K."/>
        </authorList>
    </citation>
    <scope>NUCLEOTIDE SEQUENCE [LARGE SCALE GENOMIC DNA]</scope>
    <source>
        <strain evidence="9 10">JCM 19149</strain>
    </source>
</reference>
<dbReference type="RefSeq" id="WP_345644347.1">
    <property type="nucleotide sequence ID" value="NZ_BAABLY010000025.1"/>
</dbReference>
<keyword evidence="10" id="KW-1185">Reference proteome</keyword>
<dbReference type="SMART" id="SM00984">
    <property type="entry name" value="UDPG_MGDP_dh_C"/>
    <property type="match status" value="1"/>
</dbReference>
<dbReference type="InterPro" id="IPR017476">
    <property type="entry name" value="UDP-Glc/GDP-Man"/>
</dbReference>
<dbReference type="PIRSF" id="PIRSF000124">
    <property type="entry name" value="UDPglc_GDPman_dh"/>
    <property type="match status" value="1"/>
</dbReference>